<keyword evidence="3 7" id="KW-0560">Oxidoreductase</keyword>
<evidence type="ECO:0000256" key="1">
    <source>
        <dbReference type="ARBA" id="ARBA00004948"/>
    </source>
</evidence>
<evidence type="ECO:0000256" key="3">
    <source>
        <dbReference type="ARBA" id="ARBA00023002"/>
    </source>
</evidence>
<dbReference type="Proteomes" id="UP001651690">
    <property type="component" value="Unassembled WGS sequence"/>
</dbReference>
<comment type="catalytic activity">
    <reaction evidence="4">
        <text>glycine + O2 + H2O = glyoxylate + H2O2 + NH4(+)</text>
        <dbReference type="Rhea" id="RHEA:11532"/>
        <dbReference type="ChEBI" id="CHEBI:15377"/>
        <dbReference type="ChEBI" id="CHEBI:15379"/>
        <dbReference type="ChEBI" id="CHEBI:16240"/>
        <dbReference type="ChEBI" id="CHEBI:28938"/>
        <dbReference type="ChEBI" id="CHEBI:36655"/>
        <dbReference type="ChEBI" id="CHEBI:57305"/>
        <dbReference type="EC" id="1.4.3.19"/>
    </reaction>
</comment>
<dbReference type="SUPFAM" id="SSF51905">
    <property type="entry name" value="FAD/NAD(P)-binding domain"/>
    <property type="match status" value="1"/>
</dbReference>
<dbReference type="GO" id="GO:0043799">
    <property type="term" value="F:glycine oxidase activity"/>
    <property type="evidence" value="ECO:0007669"/>
    <property type="project" value="UniProtKB-EC"/>
</dbReference>
<comment type="pathway">
    <text evidence="1">Cofactor biosynthesis; thiamine diphosphate biosynthesis.</text>
</comment>
<evidence type="ECO:0000313" key="8">
    <source>
        <dbReference type="Proteomes" id="UP001651690"/>
    </source>
</evidence>
<dbReference type="NCBIfam" id="TIGR02352">
    <property type="entry name" value="thiamin_ThiO"/>
    <property type="match status" value="1"/>
</dbReference>
<comment type="caution">
    <text evidence="7">The sequence shown here is derived from an EMBL/GenBank/DDBJ whole genome shotgun (WGS) entry which is preliminary data.</text>
</comment>
<evidence type="ECO:0000256" key="2">
    <source>
        <dbReference type="ARBA" id="ARBA00022977"/>
    </source>
</evidence>
<evidence type="ECO:0000259" key="6">
    <source>
        <dbReference type="Pfam" id="PF01266"/>
    </source>
</evidence>
<feature type="domain" description="FAD dependent oxidoreductase" evidence="6">
    <location>
        <begin position="6"/>
        <end position="327"/>
    </location>
</feature>
<dbReference type="PANTHER" id="PTHR13847:SF289">
    <property type="entry name" value="GLYCINE OXIDASE"/>
    <property type="match status" value="1"/>
</dbReference>
<dbReference type="SUPFAM" id="SSF54373">
    <property type="entry name" value="FAD-linked reductases, C-terminal domain"/>
    <property type="match status" value="1"/>
</dbReference>
<protein>
    <recommendedName>
        <fullName evidence="5">glycine oxidase</fullName>
        <ecNumber evidence="5">1.4.3.19</ecNumber>
    </recommendedName>
</protein>
<evidence type="ECO:0000256" key="5">
    <source>
        <dbReference type="ARBA" id="ARBA00050018"/>
    </source>
</evidence>
<name>A0ABT1LYQ4_9MYCO</name>
<dbReference type="EMBL" id="JANDBD010000003">
    <property type="protein sequence ID" value="MCP9272029.1"/>
    <property type="molecule type" value="Genomic_DNA"/>
</dbReference>
<keyword evidence="2" id="KW-0784">Thiamine biosynthesis</keyword>
<dbReference type="RefSeq" id="WP_255059206.1">
    <property type="nucleotide sequence ID" value="NZ_JANDBD010000003.1"/>
</dbReference>
<proteinExistence type="predicted"/>
<gene>
    <name evidence="7" type="primary">thiO</name>
    <name evidence="7" type="ORF">NM203_07505</name>
</gene>
<dbReference type="PANTHER" id="PTHR13847">
    <property type="entry name" value="SARCOSINE DEHYDROGENASE-RELATED"/>
    <property type="match status" value="1"/>
</dbReference>
<dbReference type="Pfam" id="PF01266">
    <property type="entry name" value="DAO"/>
    <property type="match status" value="1"/>
</dbReference>
<keyword evidence="8" id="KW-1185">Reference proteome</keyword>
<evidence type="ECO:0000256" key="4">
    <source>
        <dbReference type="ARBA" id="ARBA00049872"/>
    </source>
</evidence>
<reference evidence="7 8" key="1">
    <citation type="submission" date="2022-06" db="EMBL/GenBank/DDBJ databases">
        <title>Mycolicibacterium sp. CAU 1645 isolated from seawater.</title>
        <authorList>
            <person name="Kim W."/>
        </authorList>
    </citation>
    <scope>NUCLEOTIDE SEQUENCE [LARGE SCALE GENOMIC DNA]</scope>
    <source>
        <strain evidence="7 8">CAU 1645</strain>
    </source>
</reference>
<evidence type="ECO:0000313" key="7">
    <source>
        <dbReference type="EMBL" id="MCP9272029.1"/>
    </source>
</evidence>
<accession>A0ABT1LYQ4</accession>
<organism evidence="7 8">
    <name type="scientific">Mycolicibacterium arenosum</name>
    <dbReference type="NCBI Taxonomy" id="2952157"/>
    <lineage>
        <taxon>Bacteria</taxon>
        <taxon>Bacillati</taxon>
        <taxon>Actinomycetota</taxon>
        <taxon>Actinomycetes</taxon>
        <taxon>Mycobacteriales</taxon>
        <taxon>Mycobacteriaceae</taxon>
        <taxon>Mycolicibacterium</taxon>
    </lineage>
</organism>
<dbReference type="InterPro" id="IPR006076">
    <property type="entry name" value="FAD-dep_OxRdtase"/>
</dbReference>
<dbReference type="Gene3D" id="3.50.50.60">
    <property type="entry name" value="FAD/NAD(P)-binding domain"/>
    <property type="match status" value="1"/>
</dbReference>
<dbReference type="Gene3D" id="3.30.9.10">
    <property type="entry name" value="D-Amino Acid Oxidase, subunit A, domain 2"/>
    <property type="match status" value="1"/>
</dbReference>
<dbReference type="EC" id="1.4.3.19" evidence="5"/>
<sequence length="335" mass="35912">MKSGSLAVIGGGVIGLSVARRAALDGWSVRVHRTEDRGASWVAGGMLAPHSEGWPGEEHLLRIGLESLRLWREGFLDGLPPEVVTARESLVVAVDRADAEDLRTVATWLAAQGHPVEPTTAARDLEPLLARGIRHGFRAETELAVDNRALVAALAEQCEALGVVWAPPVDSVDETRDADVTVLANGIDAPALWPGLPIRPVKGEVLRLRWRRGCMPVPQRVIRARVHGRQVYLVPRPDGVVVGATQYEHGRDTAPSVSGVRDLLDDACEVAPALGEYELAECAAGLRPMTPDNVPLVGRLDERTLVAVGHGRSGFLLAPWTAERIAAELKVGVLA</sequence>
<dbReference type="InterPro" id="IPR036188">
    <property type="entry name" value="FAD/NAD-bd_sf"/>
</dbReference>
<dbReference type="InterPro" id="IPR012727">
    <property type="entry name" value="Gly_oxidase_ThiO"/>
</dbReference>